<keyword evidence="1" id="KW-0812">Transmembrane</keyword>
<dbReference type="Proteomes" id="UP001240150">
    <property type="component" value="Chromosome"/>
</dbReference>
<sequence>MPDLRLAGFLAGVWPAALAALHQPARYSAVGGGVALILAGVGALAGRAPRSRQARTAVRWLGVALALGAGCGAVATAARMSVREAAPLVALIEAGDPVEVAAVVRDDPRALRGGTGPPTYLVAVDLERVRGVAGGEPVRLSARALVLGSDPGWRGLLPGQHLTAIGKPLPPRPGDLRAAVISVRAAPRLIGEPSWAQRAAGKLRAGLQRACEPLPDDSGGLLPGLVVGDTSRLDPALDADFQATGMTHLTAVSGATVR</sequence>
<protein>
    <submittedName>
        <fullName evidence="3">ComEC/Rec2 family competence protein</fullName>
    </submittedName>
</protein>
<dbReference type="EMBL" id="CP126980">
    <property type="protein sequence ID" value="WIM97681.1"/>
    <property type="molecule type" value="Genomic_DNA"/>
</dbReference>
<keyword evidence="4" id="KW-1185">Reference proteome</keyword>
<feature type="transmembrane region" description="Helical" evidence="1">
    <location>
        <begin position="58"/>
        <end position="78"/>
    </location>
</feature>
<evidence type="ECO:0000259" key="2">
    <source>
        <dbReference type="Pfam" id="PF03772"/>
    </source>
</evidence>
<name>A0ABY8WKY6_9ACTN</name>
<reference evidence="3 4" key="1">
    <citation type="submission" date="2023-06" db="EMBL/GenBank/DDBJ databases">
        <authorList>
            <person name="Yushchuk O."/>
            <person name="Binda E."/>
            <person name="Ruckert-Reed C."/>
            <person name="Fedorenko V."/>
            <person name="Kalinowski J."/>
            <person name="Marinelli F."/>
        </authorList>
    </citation>
    <scope>NUCLEOTIDE SEQUENCE [LARGE SCALE GENOMIC DNA]</scope>
    <source>
        <strain evidence="3 4">NRRL 3884</strain>
    </source>
</reference>
<evidence type="ECO:0000256" key="1">
    <source>
        <dbReference type="SAM" id="Phobius"/>
    </source>
</evidence>
<accession>A0ABY8WKY6</accession>
<dbReference type="RefSeq" id="WP_284919077.1">
    <property type="nucleotide sequence ID" value="NZ_CP126980.1"/>
</dbReference>
<keyword evidence="1" id="KW-1133">Transmembrane helix</keyword>
<evidence type="ECO:0000313" key="4">
    <source>
        <dbReference type="Proteomes" id="UP001240150"/>
    </source>
</evidence>
<feature type="transmembrane region" description="Helical" evidence="1">
    <location>
        <begin position="29"/>
        <end position="46"/>
    </location>
</feature>
<gene>
    <name evidence="3" type="ORF">ACTOB_001229</name>
</gene>
<evidence type="ECO:0000313" key="3">
    <source>
        <dbReference type="EMBL" id="WIM97681.1"/>
    </source>
</evidence>
<proteinExistence type="predicted"/>
<feature type="domain" description="ComEC/Rec2-related protein" evidence="2">
    <location>
        <begin position="225"/>
        <end position="256"/>
    </location>
</feature>
<dbReference type="InterPro" id="IPR004477">
    <property type="entry name" value="ComEC_N"/>
</dbReference>
<dbReference type="Pfam" id="PF03772">
    <property type="entry name" value="Competence"/>
    <property type="match status" value="1"/>
</dbReference>
<organism evidence="3 4">
    <name type="scientific">Actinoplanes oblitus</name>
    <dbReference type="NCBI Taxonomy" id="3040509"/>
    <lineage>
        <taxon>Bacteria</taxon>
        <taxon>Bacillati</taxon>
        <taxon>Actinomycetota</taxon>
        <taxon>Actinomycetes</taxon>
        <taxon>Micromonosporales</taxon>
        <taxon>Micromonosporaceae</taxon>
        <taxon>Actinoplanes</taxon>
    </lineage>
</organism>
<keyword evidence="1" id="KW-0472">Membrane</keyword>